<organism evidence="1 3">
    <name type="scientific">Streptococcus anginosus</name>
    <dbReference type="NCBI Taxonomy" id="1328"/>
    <lineage>
        <taxon>Bacteria</taxon>
        <taxon>Bacillati</taxon>
        <taxon>Bacillota</taxon>
        <taxon>Bacilli</taxon>
        <taxon>Lactobacillales</taxon>
        <taxon>Streptococcaceae</taxon>
        <taxon>Streptococcus</taxon>
        <taxon>Streptococcus anginosus group</taxon>
    </lineage>
</organism>
<sequence length="96" mass="11223">MITKNMMDATEIVLMPYFFDLNAWLGGRKVVDQKVANMTRMEMLKEIKKDFPVFDDDGKEDYSEVLSDVVATLSEMTDDDFQKFKLELLEWEPATE</sequence>
<evidence type="ECO:0000313" key="1">
    <source>
        <dbReference type="EMBL" id="VED97128.1"/>
    </source>
</evidence>
<dbReference type="AlphaFoldDB" id="A0A3S4LPI7"/>
<dbReference type="EMBL" id="LR134283">
    <property type="protein sequence ID" value="VED97128.1"/>
    <property type="molecule type" value="Genomic_DNA"/>
</dbReference>
<reference evidence="1 3" key="1">
    <citation type="submission" date="2018-12" db="EMBL/GenBank/DDBJ databases">
        <authorList>
            <consortium name="Pathogen Informatics"/>
        </authorList>
    </citation>
    <scope>NUCLEOTIDE SEQUENCE [LARGE SCALE GENOMIC DNA]</scope>
    <source>
        <strain evidence="1 3">NCTC10713</strain>
    </source>
</reference>
<gene>
    <name evidence="1" type="ORF">NCTC10713_00017</name>
    <name evidence="2" type="ORF">NCTC10713_00102</name>
</gene>
<proteinExistence type="predicted"/>
<dbReference type="Proteomes" id="UP000278419">
    <property type="component" value="Chromosome"/>
</dbReference>
<dbReference type="RefSeq" id="WP_003030368.1">
    <property type="nucleotide sequence ID" value="NZ_AP018548.1"/>
</dbReference>
<accession>A0A3S4LPI7</accession>
<evidence type="ECO:0000313" key="3">
    <source>
        <dbReference type="Proteomes" id="UP000278419"/>
    </source>
</evidence>
<evidence type="ECO:0000313" key="2">
    <source>
        <dbReference type="EMBL" id="VED97200.1"/>
    </source>
</evidence>
<name>A0A3S4LPI7_STRAP</name>
<protein>
    <submittedName>
        <fullName evidence="1">Uncharacterized protein</fullName>
    </submittedName>
</protein>
<dbReference type="EMBL" id="LR134283">
    <property type="protein sequence ID" value="VED97200.1"/>
    <property type="molecule type" value="Genomic_DNA"/>
</dbReference>
<dbReference type="GeneID" id="93962689"/>